<feature type="chain" id="PRO_5040266946" evidence="1">
    <location>
        <begin position="24"/>
        <end position="235"/>
    </location>
</feature>
<gene>
    <name evidence="2" type="ORF">AGERDE_LOCUS8421</name>
</gene>
<dbReference type="Proteomes" id="UP000789831">
    <property type="component" value="Unassembled WGS sequence"/>
</dbReference>
<evidence type="ECO:0000313" key="3">
    <source>
        <dbReference type="Proteomes" id="UP000789831"/>
    </source>
</evidence>
<dbReference type="EMBL" id="CAJVPL010001777">
    <property type="protein sequence ID" value="CAG8587154.1"/>
    <property type="molecule type" value="Genomic_DNA"/>
</dbReference>
<sequence length="235" mass="26262">MTSINQKFLFLLIFCLYLTFAVSQNSINTTINNSISLSSDTECAKFFGVSECSTCQKTAYRASDKSLSNCFKLQNLTLDDSTESDSALLKSKCDPTCNQTAIKTLNEDIQRESQQDLSEWAQQSDYNNDTKYILPVLWDAVYSAIPNILASCSQASDGFKEYVSSLDKNNFTVQLFPPNGLVSYGNPKETVSLPTNITCSNCYSALAKPWIDFYKMNSSLIPVVQTKLLNRLKEI</sequence>
<comment type="caution">
    <text evidence="2">The sequence shown here is derived from an EMBL/GenBank/DDBJ whole genome shotgun (WGS) entry which is preliminary data.</text>
</comment>
<name>A0A9N9C346_9GLOM</name>
<proteinExistence type="predicted"/>
<organism evidence="2 3">
    <name type="scientific">Ambispora gerdemannii</name>
    <dbReference type="NCBI Taxonomy" id="144530"/>
    <lineage>
        <taxon>Eukaryota</taxon>
        <taxon>Fungi</taxon>
        <taxon>Fungi incertae sedis</taxon>
        <taxon>Mucoromycota</taxon>
        <taxon>Glomeromycotina</taxon>
        <taxon>Glomeromycetes</taxon>
        <taxon>Archaeosporales</taxon>
        <taxon>Ambisporaceae</taxon>
        <taxon>Ambispora</taxon>
    </lineage>
</organism>
<evidence type="ECO:0000313" key="2">
    <source>
        <dbReference type="EMBL" id="CAG8587154.1"/>
    </source>
</evidence>
<feature type="signal peptide" evidence="1">
    <location>
        <begin position="1"/>
        <end position="23"/>
    </location>
</feature>
<evidence type="ECO:0000256" key="1">
    <source>
        <dbReference type="SAM" id="SignalP"/>
    </source>
</evidence>
<dbReference type="AlphaFoldDB" id="A0A9N9C346"/>
<reference evidence="2" key="1">
    <citation type="submission" date="2021-06" db="EMBL/GenBank/DDBJ databases">
        <authorList>
            <person name="Kallberg Y."/>
            <person name="Tangrot J."/>
            <person name="Rosling A."/>
        </authorList>
    </citation>
    <scope>NUCLEOTIDE SEQUENCE</scope>
    <source>
        <strain evidence="2">MT106</strain>
    </source>
</reference>
<keyword evidence="3" id="KW-1185">Reference proteome</keyword>
<accession>A0A9N9C346</accession>
<keyword evidence="1" id="KW-0732">Signal</keyword>
<protein>
    <submittedName>
        <fullName evidence="2">6453_t:CDS:1</fullName>
    </submittedName>
</protein>